<evidence type="ECO:0008006" key="3">
    <source>
        <dbReference type="Google" id="ProtNLM"/>
    </source>
</evidence>
<dbReference type="PROSITE" id="PS51257">
    <property type="entry name" value="PROKAR_LIPOPROTEIN"/>
    <property type="match status" value="1"/>
</dbReference>
<sequence>MKSRFKASAILLSVVLSGCDESTEMSCPDNGEQFWLQSLDAYFLRHPEQVKTTPYELQPGASYDSRTNWWIVPFDIGPKRLQALMSCDGHLEISGRKS</sequence>
<evidence type="ECO:0000313" key="2">
    <source>
        <dbReference type="Proteomes" id="UP000651852"/>
    </source>
</evidence>
<dbReference type="EMBL" id="JACONW010000014">
    <property type="protein sequence ID" value="MBC3949185.1"/>
    <property type="molecule type" value="Genomic_DNA"/>
</dbReference>
<proteinExistence type="predicted"/>
<protein>
    <recommendedName>
        <fullName evidence="3">Lipoprotein</fullName>
    </recommendedName>
</protein>
<name>A0ABR7AWB3_9PSED</name>
<comment type="caution">
    <text evidence="1">The sequence shown here is derived from an EMBL/GenBank/DDBJ whole genome shotgun (WGS) entry which is preliminary data.</text>
</comment>
<evidence type="ECO:0000313" key="1">
    <source>
        <dbReference type="EMBL" id="MBC3949185.1"/>
    </source>
</evidence>
<organism evidence="1 2">
    <name type="scientific">Pseudomonas folii</name>
    <dbReference type="NCBI Taxonomy" id="2762593"/>
    <lineage>
        <taxon>Bacteria</taxon>
        <taxon>Pseudomonadati</taxon>
        <taxon>Pseudomonadota</taxon>
        <taxon>Gammaproteobacteria</taxon>
        <taxon>Pseudomonadales</taxon>
        <taxon>Pseudomonadaceae</taxon>
        <taxon>Pseudomonas</taxon>
    </lineage>
</organism>
<gene>
    <name evidence="1" type="ORF">H8S59_05330</name>
</gene>
<accession>A0ABR7AWB3</accession>
<keyword evidence="2" id="KW-1185">Reference proteome</keyword>
<reference evidence="1 2" key="1">
    <citation type="submission" date="2020-08" db="EMBL/GenBank/DDBJ databases">
        <title>Putative novel bacterial strains isolated from necrotic wheat leaf tissues caused by Xanthomonas translucens.</title>
        <authorList>
            <person name="Tambong J.T."/>
        </authorList>
    </citation>
    <scope>NUCLEOTIDE SEQUENCE [LARGE SCALE GENOMIC DNA]</scope>
    <source>
        <strain evidence="1 2">DOAB 1069</strain>
    </source>
</reference>
<dbReference type="RefSeq" id="WP_187520731.1">
    <property type="nucleotide sequence ID" value="NZ_JACONW010000014.1"/>
</dbReference>
<dbReference type="Proteomes" id="UP000651852">
    <property type="component" value="Unassembled WGS sequence"/>
</dbReference>